<accession>A0ABT8FEU9</accession>
<comment type="caution">
    <text evidence="2">The sequence shown here is derived from an EMBL/GenBank/DDBJ whole genome shotgun (WGS) entry which is preliminary data.</text>
</comment>
<evidence type="ECO:0008006" key="4">
    <source>
        <dbReference type="Google" id="ProtNLM"/>
    </source>
</evidence>
<evidence type="ECO:0000256" key="1">
    <source>
        <dbReference type="SAM" id="Phobius"/>
    </source>
</evidence>
<gene>
    <name evidence="2" type="ORF">QWY28_09590</name>
</gene>
<keyword evidence="1" id="KW-0472">Membrane</keyword>
<evidence type="ECO:0000313" key="3">
    <source>
        <dbReference type="Proteomes" id="UP001168620"/>
    </source>
</evidence>
<name>A0ABT8FEU9_9ACTN</name>
<keyword evidence="3" id="KW-1185">Reference proteome</keyword>
<evidence type="ECO:0000313" key="2">
    <source>
        <dbReference type="EMBL" id="MDN4173194.1"/>
    </source>
</evidence>
<reference evidence="2" key="1">
    <citation type="submission" date="2023-06" db="EMBL/GenBank/DDBJ databases">
        <title>Draft genome sequence of Nocardioides sp. SOB77.</title>
        <authorList>
            <person name="Zhang G."/>
        </authorList>
    </citation>
    <scope>NUCLEOTIDE SEQUENCE</scope>
    <source>
        <strain evidence="2">SOB77</strain>
    </source>
</reference>
<feature type="transmembrane region" description="Helical" evidence="1">
    <location>
        <begin position="44"/>
        <end position="63"/>
    </location>
</feature>
<proteinExistence type="predicted"/>
<feature type="transmembrane region" description="Helical" evidence="1">
    <location>
        <begin position="415"/>
        <end position="433"/>
    </location>
</feature>
<protein>
    <recommendedName>
        <fullName evidence="4">WD40 repeat domain-containing protein</fullName>
    </recommendedName>
</protein>
<keyword evidence="1" id="KW-1133">Transmembrane helix</keyword>
<sequence>MITLRDRLADLADTAEQAPGDDHLVPGAAALWERGVRRARLRRSASVAAVAAVVVLVAAGLAVRTDPPAPLPADVPFERLHLPEQVRPPGTWSDAEAPAGPLAAVGLFLRTRPEGLFGERQSLEVFGVSAVDGRAGWLDLPGVSVESQGLVGWFALSPDGRWVGWTRHEEPRRAGASAPQVGWSVLDTTTGEVRELADPRVRRVVDATDLAFSGDSRLLLTSHEVRSGPGPRSHRFVAFDVRTGERTVVEQPGEKWVPSFGSSPSGIVWSRGQTVHRLDPLTGERRARPLPQSVVVASWGPDDRAFAYVGRRPGAEGGRERLYAGRSVAEARDRALPLDVRPGQLLGWRDERHVVVGHWRTTVRVVDVVTGESESVDLGSAASRYSAPLLAGDLWQNPMVPAVEQAGGSDPRRPYHLGAAVVGAAALVGLLWARRRRRVRG</sequence>
<organism evidence="2 3">
    <name type="scientific">Nocardioides oceani</name>
    <dbReference type="NCBI Taxonomy" id="3058369"/>
    <lineage>
        <taxon>Bacteria</taxon>
        <taxon>Bacillati</taxon>
        <taxon>Actinomycetota</taxon>
        <taxon>Actinomycetes</taxon>
        <taxon>Propionibacteriales</taxon>
        <taxon>Nocardioidaceae</taxon>
        <taxon>Nocardioides</taxon>
    </lineage>
</organism>
<dbReference type="Proteomes" id="UP001168620">
    <property type="component" value="Unassembled WGS sequence"/>
</dbReference>
<keyword evidence="1" id="KW-0812">Transmembrane</keyword>
<dbReference type="RefSeq" id="WP_300952272.1">
    <property type="nucleotide sequence ID" value="NZ_JAUHJQ010000002.1"/>
</dbReference>
<dbReference type="EMBL" id="JAUHJQ010000002">
    <property type="protein sequence ID" value="MDN4173194.1"/>
    <property type="molecule type" value="Genomic_DNA"/>
</dbReference>
<dbReference type="SUPFAM" id="SSF82171">
    <property type="entry name" value="DPP6 N-terminal domain-like"/>
    <property type="match status" value="1"/>
</dbReference>